<accession>A0A673XM27</accession>
<reference evidence="7" key="2">
    <citation type="submission" date="2025-09" db="UniProtKB">
        <authorList>
            <consortium name="Ensembl"/>
        </authorList>
    </citation>
    <scope>IDENTIFICATION</scope>
</reference>
<dbReference type="InterPro" id="IPR056282">
    <property type="entry name" value="MROH2B-like_N_HEAT"/>
</dbReference>
<proteinExistence type="predicted"/>
<feature type="domain" description="MROH2B-like HEAT-repeats" evidence="4">
    <location>
        <begin position="467"/>
        <end position="514"/>
    </location>
</feature>
<dbReference type="Proteomes" id="UP000472277">
    <property type="component" value="Chromosome 3"/>
</dbReference>
<evidence type="ECO:0000259" key="3">
    <source>
        <dbReference type="Pfam" id="PF21047"/>
    </source>
</evidence>
<dbReference type="InterPro" id="IPR055406">
    <property type="entry name" value="HEAT_Maestro"/>
</dbReference>
<evidence type="ECO:0000259" key="6">
    <source>
        <dbReference type="Pfam" id="PF23227"/>
    </source>
</evidence>
<sequence length="1280" mass="144054">MTLHLFKFNYSILTTTILLTTYQQVTLALLDSANDKDPVVREQVRKSILTLGKQQPNKVLSMCQDYLVKHPKLVIGHRVVILQTIELIVKTKIDDISYPKIKSIISLASDEMTRSKDVVPDWQQAASNILVAVGNKYINDIMEEILSKFQPGILPHFFVVQTLASLSESNVYGMVPFLNAILGTMLPMLGMAKQDNMKWVFSSALSHFSESILEYLANLDKAPDPTVRKDTFSSDIYAAYDILYCSWLQSRESKLRLTVAEAVGSMSHLMAHDKLEEQLPKLIPTILSLYKKNTEHYVISKVGRPLMTAAVNVPTCTVIVILLPLQVCAPVDYSNPLTVKNHNEVLRCFSILANTFPDRLVMFVLQKLENSNERIRMGSLAVLRHLINSSKSIMETKKLLILASIRQPLADHSNKVKKRVVQVISAMAHHGYLELEGGDLLVKFIIQHCALPDTYYVRLSYPQSVLVLWPMLLYYLTPGQYSNATTPLCKSLTLLGTKKRASQEPNFNIDFNEQGRCLLEGAPFTRCATEMCFFLSHPPCSHLDATLAKLDDFGKSDAFKKASGIFSLLKNDLDVEKMKSTLILCYGYVALHAPEDQILLYLLLFPQALYKDTFNALQELLRNILARDLSPDGLQSVFKHIEEWLSSGQDHERERAMNTTAHILEFYFNNLHVKNMVTFHNLGSLLGRLAPRCTDPNPLVRRAAIDCIYTLLYIQLRYEGFSLDYKDDSVERLITLRESMDNPDHSVLYKTCSELIISKRLPQQQLNTLIFMLFEGLVDSQSNCSRASSVLLNTLLKHRGAGLQDLVSEMLEVLHIRLQMISEEQVKVSVAQSILILATQHLQTVINTLISYPLPFDSWSCEMWIALGADSKLASQIMEMLMEKLNIMVPYVDKKESMMRGGLTKVATSHPLAMTCALKEMMLNGQSQDAVVSLFPQLFSSLLVRLGSSLGVTLPKDINSFGTNRKSPTKLAAGFDVCGWVRSRHTLASHITGVTLLARAMAKHAGPRLPAIVECLCPCLNNIYECQRVTITAFFSELLNHHVVTELMMMDVLMNNMMERISDPCCTVRMLAVRGLGNIAVGSPEKVNKYAKELLAAMSSGMEEKDDPGKRITLEAMSGLSKVLLYLDKKNVQLLVVYIFMKIKPFLESENDEIRCASIMLLGNLSKFGSGEPVFKDQIHNVLVSLLLHLSDPNLQVVKACKYAMRVCAPVVGSELITTMFQNHLHEDKSLHYGEFINDLTKYLIQDFPGMLNFYHITVIQFFKSNWAEVRAGAAMFIGR</sequence>
<dbReference type="InterPro" id="IPR011989">
    <property type="entry name" value="ARM-like"/>
</dbReference>
<feature type="domain" description="MROH2B-like N-terminal HEAT-repeats" evidence="5">
    <location>
        <begin position="49"/>
        <end position="267"/>
    </location>
</feature>
<dbReference type="PANTHER" id="PTHR23120:SF0">
    <property type="entry name" value="MAESTRO HEAT-LIKE REPEAT FAMILY MEMBER 1"/>
    <property type="match status" value="1"/>
</dbReference>
<organism evidence="7 8">
    <name type="scientific">Salmo trutta</name>
    <name type="common">Brown trout</name>
    <dbReference type="NCBI Taxonomy" id="8032"/>
    <lineage>
        <taxon>Eukaryota</taxon>
        <taxon>Metazoa</taxon>
        <taxon>Chordata</taxon>
        <taxon>Craniata</taxon>
        <taxon>Vertebrata</taxon>
        <taxon>Euteleostomi</taxon>
        <taxon>Actinopterygii</taxon>
        <taxon>Neopterygii</taxon>
        <taxon>Teleostei</taxon>
        <taxon>Protacanthopterygii</taxon>
        <taxon>Salmoniformes</taxon>
        <taxon>Salmonidae</taxon>
        <taxon>Salmoninae</taxon>
        <taxon>Salmo</taxon>
    </lineage>
</organism>
<dbReference type="Pfam" id="PF21047">
    <property type="entry name" value="HEAT_Maestro"/>
    <property type="match status" value="1"/>
</dbReference>
<dbReference type="PANTHER" id="PTHR23120">
    <property type="entry name" value="MAESTRO-RELATED HEAT DOMAIN-CONTAINING"/>
    <property type="match status" value="1"/>
</dbReference>
<dbReference type="AlphaFoldDB" id="A0A673XM27"/>
<evidence type="ECO:0000256" key="2">
    <source>
        <dbReference type="SAM" id="SignalP"/>
    </source>
</evidence>
<keyword evidence="8" id="KW-1185">Reference proteome</keyword>
<dbReference type="InterPro" id="IPR016024">
    <property type="entry name" value="ARM-type_fold"/>
</dbReference>
<dbReference type="SUPFAM" id="SSF48371">
    <property type="entry name" value="ARM repeat"/>
    <property type="match status" value="2"/>
</dbReference>
<dbReference type="GeneTree" id="ENSGT00940000156930"/>
<feature type="domain" description="Maestro/Maestro-like HEAT-repeats" evidence="6">
    <location>
        <begin position="1053"/>
        <end position="1279"/>
    </location>
</feature>
<dbReference type="Pfam" id="PF23227">
    <property type="entry name" value="HEAT_MROH2B_C"/>
    <property type="match status" value="1"/>
</dbReference>
<name>A0A673XM27_SALTR</name>
<dbReference type="InterPro" id="IPR048465">
    <property type="entry name" value="Maestro-like_HEAT"/>
</dbReference>
<keyword evidence="2" id="KW-0732">Signal</keyword>
<dbReference type="Pfam" id="PF23221">
    <property type="entry name" value="HEAT_MROH2B_1st"/>
    <property type="match status" value="1"/>
</dbReference>
<reference evidence="7" key="1">
    <citation type="submission" date="2025-08" db="UniProtKB">
        <authorList>
            <consortium name="Ensembl"/>
        </authorList>
    </citation>
    <scope>IDENTIFICATION</scope>
</reference>
<dbReference type="GO" id="GO:0005737">
    <property type="term" value="C:cytoplasm"/>
    <property type="evidence" value="ECO:0007669"/>
    <property type="project" value="TreeGrafter"/>
</dbReference>
<feature type="domain" description="MROH2B-like HEAT-repeats" evidence="4">
    <location>
        <begin position="270"/>
        <end position="454"/>
    </location>
</feature>
<protein>
    <submittedName>
        <fullName evidence="7">Maestro heat like repeat family member 1</fullName>
    </submittedName>
</protein>
<evidence type="ECO:0000259" key="5">
    <source>
        <dbReference type="Pfam" id="PF23221"/>
    </source>
</evidence>
<evidence type="ECO:0000313" key="8">
    <source>
        <dbReference type="Proteomes" id="UP000472277"/>
    </source>
</evidence>
<evidence type="ECO:0000259" key="4">
    <source>
        <dbReference type="Pfam" id="PF23210"/>
    </source>
</evidence>
<dbReference type="Pfam" id="PF23210">
    <property type="entry name" value="HEAT_Maestro_2"/>
    <property type="match status" value="3"/>
</dbReference>
<dbReference type="InterPro" id="IPR055408">
    <property type="entry name" value="HEAT_MROH2B-like"/>
</dbReference>
<dbReference type="Gene3D" id="1.25.10.10">
    <property type="entry name" value="Leucine-rich Repeat Variant"/>
    <property type="match status" value="3"/>
</dbReference>
<dbReference type="InterPro" id="IPR045206">
    <property type="entry name" value="Maestro_heat-like_prot"/>
</dbReference>
<evidence type="ECO:0000256" key="1">
    <source>
        <dbReference type="ARBA" id="ARBA00022737"/>
    </source>
</evidence>
<feature type="signal peptide" evidence="2">
    <location>
        <begin position="1"/>
        <end position="28"/>
    </location>
</feature>
<feature type="domain" description="MROH2B-like HEAT-repeats" evidence="4">
    <location>
        <begin position="541"/>
        <end position="599"/>
    </location>
</feature>
<feature type="chain" id="PRO_5025569758" evidence="2">
    <location>
        <begin position="29"/>
        <end position="1280"/>
    </location>
</feature>
<gene>
    <name evidence="7" type="primary">MROH1</name>
    <name evidence="7" type="synonym">LOC115185714</name>
</gene>
<keyword evidence="1" id="KW-0677">Repeat</keyword>
<dbReference type="Ensembl" id="ENSSTUT00000022566.1">
    <property type="protein sequence ID" value="ENSSTUP00000021471.1"/>
    <property type="gene ID" value="ENSSTUG00000008993.1"/>
</dbReference>
<evidence type="ECO:0000313" key="7">
    <source>
        <dbReference type="Ensembl" id="ENSSTUP00000021471.1"/>
    </source>
</evidence>
<feature type="domain" description="Maestro-like HEAT-repeats" evidence="3">
    <location>
        <begin position="651"/>
        <end position="878"/>
    </location>
</feature>